<proteinExistence type="predicted"/>
<dbReference type="RefSeq" id="WP_040515079.1">
    <property type="nucleotide sequence ID" value="NZ_CP045804.1"/>
</dbReference>
<accession>A0A857KKG3</accession>
<name>A0A857KKG3_9ACTN</name>
<reference evidence="1" key="1">
    <citation type="journal article" date="2021" name="Nat. Microbiol.">
        <title>Cocultivation of an ultrasmall environmental parasitic bacterium with lytic ability against bacteria associated with wastewater foams.</title>
        <authorList>
            <person name="Batinovic S."/>
            <person name="Rose J.J.A."/>
            <person name="Ratcliffe J."/>
            <person name="Seviour R.J."/>
            <person name="Petrovski S."/>
        </authorList>
    </citation>
    <scope>NUCLEOTIDE SEQUENCE</scope>
    <source>
        <strain evidence="1">CON44</strain>
    </source>
</reference>
<dbReference type="AlphaFoldDB" id="A0A857KKG3"/>
<dbReference type="EMBL" id="CP045810">
    <property type="protein sequence ID" value="QHN40034.1"/>
    <property type="molecule type" value="Genomic_DNA"/>
</dbReference>
<sequence length="76" mass="8041">MRTTVELAPELHQRVVELARSRGQSLSATLAELTARGLSHLGEPLCIATDAVSGFPVVSVGRRITSQAVADALDDE</sequence>
<protein>
    <submittedName>
        <fullName evidence="1">Uncharacterized protein</fullName>
    </submittedName>
</protein>
<gene>
    <name evidence="1" type="ORF">GII30_13515</name>
</gene>
<evidence type="ECO:0000313" key="1">
    <source>
        <dbReference type="EMBL" id="QHN40034.1"/>
    </source>
</evidence>
<organism evidence="1">
    <name type="scientific">Gordonia amarae</name>
    <dbReference type="NCBI Taxonomy" id="36821"/>
    <lineage>
        <taxon>Bacteria</taxon>
        <taxon>Bacillati</taxon>
        <taxon>Actinomycetota</taxon>
        <taxon>Actinomycetes</taxon>
        <taxon>Mycobacteriales</taxon>
        <taxon>Gordoniaceae</taxon>
        <taxon>Gordonia</taxon>
    </lineage>
</organism>